<comment type="similarity">
    <text evidence="2">Belongs to the ABC-4 integral membrane protein family. LolC/E subfamily.</text>
</comment>
<evidence type="ECO:0000313" key="9">
    <source>
        <dbReference type="EMBL" id="MDP9826169.1"/>
    </source>
</evidence>
<feature type="transmembrane region" description="Helical" evidence="7">
    <location>
        <begin position="404"/>
        <end position="424"/>
    </location>
</feature>
<keyword evidence="3" id="KW-1003">Cell membrane</keyword>
<feature type="transmembrane region" description="Helical" evidence="7">
    <location>
        <begin position="314"/>
        <end position="340"/>
    </location>
</feature>
<feature type="transmembrane region" description="Helical" evidence="7">
    <location>
        <begin position="52"/>
        <end position="80"/>
    </location>
</feature>
<sequence>MRTLAVASLRTRIPAFTAHFLSVFCGAVLIGAFATLVSAAGGDIPDADSQRLITMGAVMGGWGTLIVLFSVASTLTLVIGQRTHESALLRSVGATGQQIRRLVLIEASLVTVTAVLLALVPAGLVGDRILALMRDVGMLSAGVTGHGQLPALLAGSAVIVVVGYLAGRLATRRSPGTSPRRVGRLRVAAGILLVLAGIQASVVTVTVMADDPDPLAPMSTAGPGGVLACLGLAVLSPVLLRLATAGFGWVLRPFGVAGHLARHDLRARAHVLGAALAPITVFAGISTGTVYLVAIENRASAGLVATREAEDVELLNYVVVGMIALFAAIMVVNTLAAAIADRRREFGQQRLAGATRRQIRQTMTLEALFLAVTGIVIGTAGALATVPAFSWARLDRVWPGVGPGYFLAVAALALLVTLGATSVLTRRALRGSALEAVA</sequence>
<evidence type="ECO:0000256" key="1">
    <source>
        <dbReference type="ARBA" id="ARBA00004651"/>
    </source>
</evidence>
<keyword evidence="4 7" id="KW-0812">Transmembrane</keyword>
<reference evidence="9 10" key="1">
    <citation type="submission" date="2023-07" db="EMBL/GenBank/DDBJ databases">
        <title>Sequencing the genomes of 1000 actinobacteria strains.</title>
        <authorList>
            <person name="Klenk H.-P."/>
        </authorList>
    </citation>
    <scope>NUCLEOTIDE SEQUENCE [LARGE SCALE GENOMIC DNA]</scope>
    <source>
        <strain evidence="9 10">DSM 44388</strain>
    </source>
</reference>
<dbReference type="PANTHER" id="PTHR30489">
    <property type="entry name" value="LIPOPROTEIN-RELEASING SYSTEM TRANSMEMBRANE PROTEIN LOLE"/>
    <property type="match status" value="1"/>
</dbReference>
<comment type="caution">
    <text evidence="9">The sequence shown here is derived from an EMBL/GenBank/DDBJ whole genome shotgun (WGS) entry which is preliminary data.</text>
</comment>
<feature type="transmembrane region" description="Helical" evidence="7">
    <location>
        <begin position="145"/>
        <end position="166"/>
    </location>
</feature>
<evidence type="ECO:0000256" key="7">
    <source>
        <dbReference type="SAM" id="Phobius"/>
    </source>
</evidence>
<dbReference type="PANTHER" id="PTHR30489:SF0">
    <property type="entry name" value="LIPOPROTEIN-RELEASING SYSTEM TRANSMEMBRANE PROTEIN LOLE"/>
    <property type="match status" value="1"/>
</dbReference>
<feature type="transmembrane region" description="Helical" evidence="7">
    <location>
        <begin position="221"/>
        <end position="251"/>
    </location>
</feature>
<accession>A0ABT9P168</accession>
<name>A0ABT9P168_9ACTN</name>
<evidence type="ECO:0000256" key="2">
    <source>
        <dbReference type="ARBA" id="ARBA00005236"/>
    </source>
</evidence>
<feature type="transmembrane region" description="Helical" evidence="7">
    <location>
        <begin position="101"/>
        <end position="125"/>
    </location>
</feature>
<feature type="transmembrane region" description="Helical" evidence="7">
    <location>
        <begin position="187"/>
        <end position="209"/>
    </location>
</feature>
<keyword evidence="5 7" id="KW-1133">Transmembrane helix</keyword>
<dbReference type="InterPro" id="IPR051447">
    <property type="entry name" value="Lipoprotein-release_system"/>
</dbReference>
<dbReference type="Pfam" id="PF02687">
    <property type="entry name" value="FtsX"/>
    <property type="match status" value="2"/>
</dbReference>
<protein>
    <submittedName>
        <fullName evidence="9">ABC transport system permease protein</fullName>
    </submittedName>
</protein>
<feature type="transmembrane region" description="Helical" evidence="7">
    <location>
        <begin position="271"/>
        <end position="294"/>
    </location>
</feature>
<feature type="transmembrane region" description="Helical" evidence="7">
    <location>
        <begin position="20"/>
        <end position="40"/>
    </location>
</feature>
<feature type="domain" description="ABC3 transporter permease C-terminal" evidence="8">
    <location>
        <begin position="318"/>
        <end position="431"/>
    </location>
</feature>
<proteinExistence type="inferred from homology"/>
<evidence type="ECO:0000313" key="10">
    <source>
        <dbReference type="Proteomes" id="UP001235712"/>
    </source>
</evidence>
<keyword evidence="6 7" id="KW-0472">Membrane</keyword>
<evidence type="ECO:0000259" key="8">
    <source>
        <dbReference type="Pfam" id="PF02687"/>
    </source>
</evidence>
<feature type="transmembrane region" description="Helical" evidence="7">
    <location>
        <begin position="367"/>
        <end position="392"/>
    </location>
</feature>
<feature type="domain" description="ABC3 transporter permease C-terminal" evidence="8">
    <location>
        <begin position="63"/>
        <end position="173"/>
    </location>
</feature>
<evidence type="ECO:0000256" key="5">
    <source>
        <dbReference type="ARBA" id="ARBA00022989"/>
    </source>
</evidence>
<evidence type="ECO:0000256" key="4">
    <source>
        <dbReference type="ARBA" id="ARBA00022692"/>
    </source>
</evidence>
<dbReference type="InterPro" id="IPR003838">
    <property type="entry name" value="ABC3_permease_C"/>
</dbReference>
<comment type="subcellular location">
    <subcellularLocation>
        <location evidence="1">Cell membrane</location>
        <topology evidence="1">Multi-pass membrane protein</topology>
    </subcellularLocation>
</comment>
<organism evidence="9 10">
    <name type="scientific">Kineosporia succinea</name>
    <dbReference type="NCBI Taxonomy" id="84632"/>
    <lineage>
        <taxon>Bacteria</taxon>
        <taxon>Bacillati</taxon>
        <taxon>Actinomycetota</taxon>
        <taxon>Actinomycetes</taxon>
        <taxon>Kineosporiales</taxon>
        <taxon>Kineosporiaceae</taxon>
        <taxon>Kineosporia</taxon>
    </lineage>
</organism>
<evidence type="ECO:0000256" key="3">
    <source>
        <dbReference type="ARBA" id="ARBA00022475"/>
    </source>
</evidence>
<keyword evidence="10" id="KW-1185">Reference proteome</keyword>
<dbReference type="RefSeq" id="WP_307240704.1">
    <property type="nucleotide sequence ID" value="NZ_JAUSQZ010000001.1"/>
</dbReference>
<dbReference type="Proteomes" id="UP001235712">
    <property type="component" value="Unassembled WGS sequence"/>
</dbReference>
<gene>
    <name evidence="9" type="ORF">J2S57_001918</name>
</gene>
<dbReference type="EMBL" id="JAUSQZ010000001">
    <property type="protein sequence ID" value="MDP9826169.1"/>
    <property type="molecule type" value="Genomic_DNA"/>
</dbReference>
<evidence type="ECO:0000256" key="6">
    <source>
        <dbReference type="ARBA" id="ARBA00023136"/>
    </source>
</evidence>